<dbReference type="EMBL" id="OX451737">
    <property type="protein sequence ID" value="CAI8596140.1"/>
    <property type="molecule type" value="Genomic_DNA"/>
</dbReference>
<evidence type="ECO:0000256" key="3">
    <source>
        <dbReference type="ARBA" id="ARBA00022692"/>
    </source>
</evidence>
<comment type="similarity">
    <text evidence="2 8">Belongs to the cytochrome P450 family.</text>
</comment>
<keyword evidence="6 7" id="KW-0408">Iron</keyword>
<feature type="binding site" description="axial binding residue" evidence="7">
    <location>
        <position position="246"/>
    </location>
    <ligand>
        <name>heme</name>
        <dbReference type="ChEBI" id="CHEBI:30413"/>
    </ligand>
    <ligandPart>
        <name>Fe</name>
        <dbReference type="ChEBI" id="CHEBI:18248"/>
    </ligandPart>
</feature>
<keyword evidence="7 8" id="KW-0349">Heme</keyword>
<keyword evidence="8" id="KW-0560">Oxidoreductase</keyword>
<name>A0AAV0ZBT7_VICFA</name>
<proteinExistence type="inferred from homology"/>
<evidence type="ECO:0000313" key="11">
    <source>
        <dbReference type="Proteomes" id="UP001157006"/>
    </source>
</evidence>
<evidence type="ECO:0000256" key="7">
    <source>
        <dbReference type="PIRSR" id="PIRSR602401-1"/>
    </source>
</evidence>
<dbReference type="AlphaFoldDB" id="A0AAV0ZBT7"/>
<evidence type="ECO:0000313" key="10">
    <source>
        <dbReference type="EMBL" id="CAI8596140.1"/>
    </source>
</evidence>
<dbReference type="PROSITE" id="PS00086">
    <property type="entry name" value="CYTOCHROME_P450"/>
    <property type="match status" value="1"/>
</dbReference>
<accession>A0AAV0ZBT7</accession>
<dbReference type="GO" id="GO:0016125">
    <property type="term" value="P:sterol metabolic process"/>
    <property type="evidence" value="ECO:0007669"/>
    <property type="project" value="TreeGrafter"/>
</dbReference>
<dbReference type="InterPro" id="IPR036396">
    <property type="entry name" value="Cyt_P450_sf"/>
</dbReference>
<dbReference type="PANTHER" id="PTHR24286">
    <property type="entry name" value="CYTOCHROME P450 26"/>
    <property type="match status" value="1"/>
</dbReference>
<dbReference type="InterPro" id="IPR017972">
    <property type="entry name" value="Cyt_P450_CS"/>
</dbReference>
<evidence type="ECO:0000256" key="4">
    <source>
        <dbReference type="ARBA" id="ARBA00022723"/>
    </source>
</evidence>
<dbReference type="InterPro" id="IPR001128">
    <property type="entry name" value="Cyt_P450"/>
</dbReference>
<dbReference type="GO" id="GO:0016020">
    <property type="term" value="C:membrane"/>
    <property type="evidence" value="ECO:0007669"/>
    <property type="project" value="UniProtKB-SubCell"/>
</dbReference>
<protein>
    <submittedName>
        <fullName evidence="10">Uncharacterized protein</fullName>
    </submittedName>
</protein>
<dbReference type="GO" id="GO:0010268">
    <property type="term" value="P:brassinosteroid homeostasis"/>
    <property type="evidence" value="ECO:0007669"/>
    <property type="project" value="TreeGrafter"/>
</dbReference>
<evidence type="ECO:0000256" key="9">
    <source>
        <dbReference type="SAM" id="Phobius"/>
    </source>
</evidence>
<keyword evidence="4 7" id="KW-0479">Metal-binding</keyword>
<keyword evidence="11" id="KW-1185">Reference proteome</keyword>
<dbReference type="InterPro" id="IPR002401">
    <property type="entry name" value="Cyt_P450_E_grp-I"/>
</dbReference>
<evidence type="ECO:0000256" key="6">
    <source>
        <dbReference type="ARBA" id="ARBA00023004"/>
    </source>
</evidence>
<feature type="transmembrane region" description="Helical" evidence="9">
    <location>
        <begin position="105"/>
        <end position="128"/>
    </location>
</feature>
<dbReference type="GO" id="GO:0020037">
    <property type="term" value="F:heme binding"/>
    <property type="evidence" value="ECO:0007669"/>
    <property type="project" value="InterPro"/>
</dbReference>
<dbReference type="PANTHER" id="PTHR24286:SF12">
    <property type="entry name" value="CYTOCHROME P450 FAMILY PROTEIN, EXPRESSED"/>
    <property type="match status" value="1"/>
</dbReference>
<dbReference type="Proteomes" id="UP001157006">
    <property type="component" value="Chromosome 2"/>
</dbReference>
<evidence type="ECO:0000256" key="1">
    <source>
        <dbReference type="ARBA" id="ARBA00004167"/>
    </source>
</evidence>
<reference evidence="10 11" key="1">
    <citation type="submission" date="2023-01" db="EMBL/GenBank/DDBJ databases">
        <authorList>
            <person name="Kreplak J."/>
        </authorList>
    </citation>
    <scope>NUCLEOTIDE SEQUENCE [LARGE SCALE GENOMIC DNA]</scope>
</reference>
<dbReference type="GO" id="GO:0005506">
    <property type="term" value="F:iron ion binding"/>
    <property type="evidence" value="ECO:0007669"/>
    <property type="project" value="InterPro"/>
</dbReference>
<gene>
    <name evidence="10" type="ORF">VFH_II020480</name>
</gene>
<keyword evidence="5 9" id="KW-1133">Transmembrane helix</keyword>
<dbReference type="PRINTS" id="PR00385">
    <property type="entry name" value="P450"/>
</dbReference>
<evidence type="ECO:0000256" key="8">
    <source>
        <dbReference type="RuleBase" id="RU000461"/>
    </source>
</evidence>
<comment type="cofactor">
    <cofactor evidence="7">
        <name>heme</name>
        <dbReference type="ChEBI" id="CHEBI:30413"/>
    </cofactor>
</comment>
<keyword evidence="8" id="KW-0503">Monooxygenase</keyword>
<dbReference type="GO" id="GO:0016132">
    <property type="term" value="P:brassinosteroid biosynthetic process"/>
    <property type="evidence" value="ECO:0007669"/>
    <property type="project" value="TreeGrafter"/>
</dbReference>
<organism evidence="10 11">
    <name type="scientific">Vicia faba</name>
    <name type="common">Broad bean</name>
    <name type="synonym">Faba vulgaris</name>
    <dbReference type="NCBI Taxonomy" id="3906"/>
    <lineage>
        <taxon>Eukaryota</taxon>
        <taxon>Viridiplantae</taxon>
        <taxon>Streptophyta</taxon>
        <taxon>Embryophyta</taxon>
        <taxon>Tracheophyta</taxon>
        <taxon>Spermatophyta</taxon>
        <taxon>Magnoliopsida</taxon>
        <taxon>eudicotyledons</taxon>
        <taxon>Gunneridae</taxon>
        <taxon>Pentapetalae</taxon>
        <taxon>rosids</taxon>
        <taxon>fabids</taxon>
        <taxon>Fabales</taxon>
        <taxon>Fabaceae</taxon>
        <taxon>Papilionoideae</taxon>
        <taxon>50 kb inversion clade</taxon>
        <taxon>NPAAA clade</taxon>
        <taxon>Hologalegina</taxon>
        <taxon>IRL clade</taxon>
        <taxon>Fabeae</taxon>
        <taxon>Vicia</taxon>
    </lineage>
</organism>
<dbReference type="GO" id="GO:0016705">
    <property type="term" value="F:oxidoreductase activity, acting on paired donors, with incorporation or reduction of molecular oxygen"/>
    <property type="evidence" value="ECO:0007669"/>
    <property type="project" value="InterPro"/>
</dbReference>
<comment type="subcellular location">
    <subcellularLocation>
        <location evidence="1">Membrane</location>
        <topology evidence="1">Single-pass membrane protein</topology>
    </subcellularLocation>
</comment>
<keyword evidence="9" id="KW-0472">Membrane</keyword>
<keyword evidence="3 9" id="KW-0812">Transmembrane</keyword>
<sequence>MQLSLENIGKLFLGKEPGLFLNSLDKLYQGVLPGVRAYPINIPGFTYHYALQCRRKLDDIFWMELNKRKSKNKNKVETIDLMDGLMQIEDDDGDKLSDKEVVDNIVSLVLGGYISTSLVSMWAIYLLAKYPNVLKLLREENMAFTEGNSGDFITAKDVSNLKYTNKVVEEVIRMSNVAAFVFRKVVNEVDYKGYKIPKGWKVISMLRYIHTDPENFKDPMYFDPDRWNELAKPGTYQVFGAGQRLCPGNMLARIQLALLLHHLSIGYKWELVNPNANIIYLSHPAPMDGVEVKFSQL</sequence>
<dbReference type="Pfam" id="PF00067">
    <property type="entry name" value="p450"/>
    <property type="match status" value="1"/>
</dbReference>
<evidence type="ECO:0000256" key="2">
    <source>
        <dbReference type="ARBA" id="ARBA00010617"/>
    </source>
</evidence>
<dbReference type="Gene3D" id="1.10.630.10">
    <property type="entry name" value="Cytochrome P450"/>
    <property type="match status" value="1"/>
</dbReference>
<dbReference type="SUPFAM" id="SSF48264">
    <property type="entry name" value="Cytochrome P450"/>
    <property type="match status" value="1"/>
</dbReference>
<evidence type="ECO:0000256" key="5">
    <source>
        <dbReference type="ARBA" id="ARBA00022989"/>
    </source>
</evidence>
<dbReference type="GO" id="GO:0004497">
    <property type="term" value="F:monooxygenase activity"/>
    <property type="evidence" value="ECO:0007669"/>
    <property type="project" value="UniProtKB-KW"/>
</dbReference>
<dbReference type="PRINTS" id="PR00463">
    <property type="entry name" value="EP450I"/>
</dbReference>